<accession>A0A0C9WH00</accession>
<reference evidence="2" key="2">
    <citation type="submission" date="2015-01" db="EMBL/GenBank/DDBJ databases">
        <title>Evolutionary Origins and Diversification of the Mycorrhizal Mutualists.</title>
        <authorList>
            <consortium name="DOE Joint Genome Institute"/>
            <consortium name="Mycorrhizal Genomics Consortium"/>
            <person name="Kohler A."/>
            <person name="Kuo A."/>
            <person name="Nagy L.G."/>
            <person name="Floudas D."/>
            <person name="Copeland A."/>
            <person name="Barry K.W."/>
            <person name="Cichocki N."/>
            <person name="Veneault-Fourrey C."/>
            <person name="LaButti K."/>
            <person name="Lindquist E.A."/>
            <person name="Lipzen A."/>
            <person name="Lundell T."/>
            <person name="Morin E."/>
            <person name="Murat C."/>
            <person name="Riley R."/>
            <person name="Ohm R."/>
            <person name="Sun H."/>
            <person name="Tunlid A."/>
            <person name="Henrissat B."/>
            <person name="Grigoriev I.V."/>
            <person name="Hibbett D.S."/>
            <person name="Martin F."/>
        </authorList>
    </citation>
    <scope>NUCLEOTIDE SEQUENCE [LARGE SCALE GENOMIC DNA]</scope>
    <source>
        <strain evidence="2">LaAM-08-1</strain>
    </source>
</reference>
<name>A0A0C9WH00_9AGAR</name>
<organism evidence="1 2">
    <name type="scientific">Laccaria amethystina LaAM-08-1</name>
    <dbReference type="NCBI Taxonomy" id="1095629"/>
    <lineage>
        <taxon>Eukaryota</taxon>
        <taxon>Fungi</taxon>
        <taxon>Dikarya</taxon>
        <taxon>Basidiomycota</taxon>
        <taxon>Agaricomycotina</taxon>
        <taxon>Agaricomycetes</taxon>
        <taxon>Agaricomycetidae</taxon>
        <taxon>Agaricales</taxon>
        <taxon>Agaricineae</taxon>
        <taxon>Hydnangiaceae</taxon>
        <taxon>Laccaria</taxon>
    </lineage>
</organism>
<dbReference type="EMBL" id="KN839215">
    <property type="protein sequence ID" value="KIJ90329.1"/>
    <property type="molecule type" value="Genomic_DNA"/>
</dbReference>
<protein>
    <submittedName>
        <fullName evidence="1">Uncharacterized protein</fullName>
    </submittedName>
</protein>
<dbReference type="AlphaFoldDB" id="A0A0C9WH00"/>
<sequence>MTTQTTTSWSRITTPRQRRIQIHSRSTGKAADVRRRRNPSLGHLALPWCPSAPFFEARDVTQTLYLVETANCIVSSVGKFSWKQSCTFCKHRAWRCVKQLLSPYLPGKAYFVPKKAPCFKRRRTYGTSLRKFVKSIRTIRTMKLCPRTLHVASGTWSFHFGSTPGQ</sequence>
<dbReference type="Proteomes" id="UP000054477">
    <property type="component" value="Unassembled WGS sequence"/>
</dbReference>
<evidence type="ECO:0000313" key="2">
    <source>
        <dbReference type="Proteomes" id="UP000054477"/>
    </source>
</evidence>
<gene>
    <name evidence="1" type="ORF">K443DRAFT_553540</name>
</gene>
<reference evidence="1 2" key="1">
    <citation type="submission" date="2014-04" db="EMBL/GenBank/DDBJ databases">
        <authorList>
            <consortium name="DOE Joint Genome Institute"/>
            <person name="Kuo A."/>
            <person name="Kohler A."/>
            <person name="Nagy L.G."/>
            <person name="Floudas D."/>
            <person name="Copeland A."/>
            <person name="Barry K.W."/>
            <person name="Cichocki N."/>
            <person name="Veneault-Fourrey C."/>
            <person name="LaButti K."/>
            <person name="Lindquist E.A."/>
            <person name="Lipzen A."/>
            <person name="Lundell T."/>
            <person name="Morin E."/>
            <person name="Murat C."/>
            <person name="Sun H."/>
            <person name="Tunlid A."/>
            <person name="Henrissat B."/>
            <person name="Grigoriev I.V."/>
            <person name="Hibbett D.S."/>
            <person name="Martin F."/>
            <person name="Nordberg H.P."/>
            <person name="Cantor M.N."/>
            <person name="Hua S.X."/>
        </authorList>
    </citation>
    <scope>NUCLEOTIDE SEQUENCE [LARGE SCALE GENOMIC DNA]</scope>
    <source>
        <strain evidence="1 2">LaAM-08-1</strain>
    </source>
</reference>
<dbReference type="HOGENOM" id="CLU_1602997_0_0_1"/>
<evidence type="ECO:0000313" key="1">
    <source>
        <dbReference type="EMBL" id="KIJ90329.1"/>
    </source>
</evidence>
<keyword evidence="2" id="KW-1185">Reference proteome</keyword>
<proteinExistence type="predicted"/>